<keyword evidence="9" id="KW-1185">Reference proteome</keyword>
<dbReference type="PANTHER" id="PTHR43836:SF3">
    <property type="entry name" value="CATECHOL O-METHYLTRANSFERASE"/>
    <property type="match status" value="1"/>
</dbReference>
<dbReference type="GO" id="GO:0042424">
    <property type="term" value="P:catecholamine catabolic process"/>
    <property type="evidence" value="ECO:0007669"/>
    <property type="project" value="TreeGrafter"/>
</dbReference>
<dbReference type="GO" id="GO:0016020">
    <property type="term" value="C:membrane"/>
    <property type="evidence" value="ECO:0007669"/>
    <property type="project" value="TreeGrafter"/>
</dbReference>
<evidence type="ECO:0000313" key="8">
    <source>
        <dbReference type="EMBL" id="KAG9462540.1"/>
    </source>
</evidence>
<dbReference type="AlphaFoldDB" id="A0A8J6BFZ0"/>
<evidence type="ECO:0000313" key="9">
    <source>
        <dbReference type="Proteomes" id="UP000770717"/>
    </source>
</evidence>
<dbReference type="GO" id="GO:0032259">
    <property type="term" value="P:methylation"/>
    <property type="evidence" value="ECO:0007669"/>
    <property type="project" value="UniProtKB-KW"/>
</dbReference>
<dbReference type="EC" id="2.1.1.6" evidence="1"/>
<dbReference type="PROSITE" id="PS51682">
    <property type="entry name" value="SAM_OMT_I"/>
    <property type="match status" value="1"/>
</dbReference>
<dbReference type="PANTHER" id="PTHR43836">
    <property type="entry name" value="CATECHOL O-METHYLTRANSFERASE 1-RELATED"/>
    <property type="match status" value="1"/>
</dbReference>
<proteinExistence type="inferred from homology"/>
<dbReference type="GO" id="GO:0032502">
    <property type="term" value="P:developmental process"/>
    <property type="evidence" value="ECO:0007669"/>
    <property type="project" value="TreeGrafter"/>
</dbReference>
<accession>A0A8J6BFZ0</accession>
<dbReference type="GO" id="GO:0016206">
    <property type="term" value="F:catechol O-methyltransferase activity"/>
    <property type="evidence" value="ECO:0007669"/>
    <property type="project" value="UniProtKB-EC"/>
</dbReference>
<gene>
    <name evidence="8" type="ORF">GDO78_013905</name>
</gene>
<dbReference type="GO" id="GO:0042417">
    <property type="term" value="P:dopamine metabolic process"/>
    <property type="evidence" value="ECO:0007669"/>
    <property type="project" value="TreeGrafter"/>
</dbReference>
<dbReference type="EMBL" id="WNTK01010779">
    <property type="protein sequence ID" value="KAG9462540.1"/>
    <property type="molecule type" value="Genomic_DNA"/>
</dbReference>
<organism evidence="8 9">
    <name type="scientific">Eleutherodactylus coqui</name>
    <name type="common">Puerto Rican coqui</name>
    <dbReference type="NCBI Taxonomy" id="57060"/>
    <lineage>
        <taxon>Eukaryota</taxon>
        <taxon>Metazoa</taxon>
        <taxon>Chordata</taxon>
        <taxon>Craniata</taxon>
        <taxon>Vertebrata</taxon>
        <taxon>Euteleostomi</taxon>
        <taxon>Amphibia</taxon>
        <taxon>Batrachia</taxon>
        <taxon>Anura</taxon>
        <taxon>Neobatrachia</taxon>
        <taxon>Hyloidea</taxon>
        <taxon>Eleutherodactylidae</taxon>
        <taxon>Eleutherodactylinae</taxon>
        <taxon>Eleutherodactylus</taxon>
        <taxon>Eleutherodactylus</taxon>
    </lineage>
</organism>
<dbReference type="Proteomes" id="UP000770717">
    <property type="component" value="Unassembled WGS sequence"/>
</dbReference>
<evidence type="ECO:0000256" key="4">
    <source>
        <dbReference type="ARBA" id="ARBA00022691"/>
    </source>
</evidence>
<dbReference type="SUPFAM" id="SSF53335">
    <property type="entry name" value="S-adenosyl-L-methionine-dependent methyltransferases"/>
    <property type="match status" value="1"/>
</dbReference>
<protein>
    <recommendedName>
        <fullName evidence="1">catechol O-methyltransferase</fullName>
        <ecNumber evidence="1">2.1.1.6</ecNumber>
    </recommendedName>
</protein>
<name>A0A8J6BFZ0_ELECQ</name>
<dbReference type="GO" id="GO:0030425">
    <property type="term" value="C:dendrite"/>
    <property type="evidence" value="ECO:0007669"/>
    <property type="project" value="TreeGrafter"/>
</dbReference>
<keyword evidence="2" id="KW-0489">Methyltransferase</keyword>
<keyword evidence="4" id="KW-0949">S-adenosyl-L-methionine</keyword>
<dbReference type="GO" id="GO:0030424">
    <property type="term" value="C:axon"/>
    <property type="evidence" value="ECO:0007669"/>
    <property type="project" value="TreeGrafter"/>
</dbReference>
<evidence type="ECO:0000256" key="6">
    <source>
        <dbReference type="ARBA" id="ARBA00022939"/>
    </source>
</evidence>
<evidence type="ECO:0000256" key="3">
    <source>
        <dbReference type="ARBA" id="ARBA00022679"/>
    </source>
</evidence>
<keyword evidence="5" id="KW-0531">Neurotransmitter degradation</keyword>
<keyword evidence="3" id="KW-0808">Transferase</keyword>
<sequence>KVQIIEGNTQDIIPQLKKKYELDTLDFVFVDHWKDKYTDDTKLLEKCNLLRKGSVILADNVIIPGAPDFLQYVRSCGRYDCTNYPSVVEYRTENDALEKAVYRG</sequence>
<feature type="non-terminal residue" evidence="8">
    <location>
        <position position="104"/>
    </location>
</feature>
<keyword evidence="6" id="KW-0128">Catecholamine metabolism</keyword>
<reference evidence="8" key="1">
    <citation type="thesis" date="2020" institute="ProQuest LLC" country="789 East Eisenhower Parkway, Ann Arbor, MI, USA">
        <title>Comparative Genomics and Chromosome Evolution.</title>
        <authorList>
            <person name="Mudd A.B."/>
        </authorList>
    </citation>
    <scope>NUCLEOTIDE SEQUENCE</scope>
    <source>
        <strain evidence="8">HN-11 Male</strain>
        <tissue evidence="8">Kidney and liver</tissue>
    </source>
</reference>
<evidence type="ECO:0000256" key="1">
    <source>
        <dbReference type="ARBA" id="ARBA00012880"/>
    </source>
</evidence>
<dbReference type="Gene3D" id="3.40.50.150">
    <property type="entry name" value="Vaccinia Virus protein VP39"/>
    <property type="match status" value="1"/>
</dbReference>
<comment type="similarity">
    <text evidence="7">Belongs to the class I-like SAM-binding methyltransferase superfamily. Cation-dependent O-methyltransferase family.</text>
</comment>
<dbReference type="InterPro" id="IPR029063">
    <property type="entry name" value="SAM-dependent_MTases_sf"/>
</dbReference>
<evidence type="ECO:0000256" key="5">
    <source>
        <dbReference type="ARBA" id="ARBA00022867"/>
    </source>
</evidence>
<evidence type="ECO:0000256" key="7">
    <source>
        <dbReference type="ARBA" id="ARBA00023453"/>
    </source>
</evidence>
<dbReference type="InterPro" id="IPR002935">
    <property type="entry name" value="SAM_O-MeTrfase"/>
</dbReference>
<dbReference type="Pfam" id="PF01596">
    <property type="entry name" value="Methyltransf_3"/>
    <property type="match status" value="1"/>
</dbReference>
<evidence type="ECO:0000256" key="2">
    <source>
        <dbReference type="ARBA" id="ARBA00022603"/>
    </source>
</evidence>
<comment type="caution">
    <text evidence="8">The sequence shown here is derived from an EMBL/GenBank/DDBJ whole genome shotgun (WGS) entry which is preliminary data.</text>
</comment>
<dbReference type="OrthoDB" id="186626at2759"/>